<dbReference type="PANTHER" id="PTHR20953:SF3">
    <property type="entry name" value="P-LOOP CONTAINING NUCLEOSIDE TRIPHOSPHATE HYDROLASES SUPERFAMILY PROTEIN"/>
    <property type="match status" value="1"/>
</dbReference>
<gene>
    <name evidence="4" type="ORF">IAA66_00205</name>
</gene>
<dbReference type="SUPFAM" id="SSF52540">
    <property type="entry name" value="P-loop containing nucleoside triphosphate hydrolases"/>
    <property type="match status" value="1"/>
</dbReference>
<evidence type="ECO:0000313" key="4">
    <source>
        <dbReference type="EMBL" id="HIQ61993.1"/>
    </source>
</evidence>
<dbReference type="PANTHER" id="PTHR20953">
    <property type="entry name" value="KINASE-RELATED"/>
    <property type="match status" value="1"/>
</dbReference>
<keyword evidence="1" id="KW-0547">Nucleotide-binding</keyword>
<evidence type="ECO:0000256" key="2">
    <source>
        <dbReference type="ARBA" id="ARBA00022840"/>
    </source>
</evidence>
<evidence type="ECO:0000256" key="1">
    <source>
        <dbReference type="ARBA" id="ARBA00022741"/>
    </source>
</evidence>
<dbReference type="Pfam" id="PF19568">
    <property type="entry name" value="Spore_III_AA"/>
    <property type="match status" value="1"/>
</dbReference>
<proteinExistence type="predicted"/>
<comment type="caution">
    <text evidence="4">The sequence shown here is derived from an EMBL/GenBank/DDBJ whole genome shotgun (WGS) entry which is preliminary data.</text>
</comment>
<evidence type="ECO:0000313" key="5">
    <source>
        <dbReference type="Proteomes" id="UP000886819"/>
    </source>
</evidence>
<keyword evidence="2" id="KW-0067">ATP-binding</keyword>
<dbReference type="SMART" id="SM00382">
    <property type="entry name" value="AAA"/>
    <property type="match status" value="1"/>
</dbReference>
<dbReference type="InterPro" id="IPR003593">
    <property type="entry name" value="AAA+_ATPase"/>
</dbReference>
<accession>A0A9D0YWB2</accession>
<dbReference type="EMBL" id="DVFI01000002">
    <property type="protein sequence ID" value="HIQ61993.1"/>
    <property type="molecule type" value="Genomic_DNA"/>
</dbReference>
<dbReference type="Gene3D" id="3.40.50.300">
    <property type="entry name" value="P-loop containing nucleotide triphosphate hydrolases"/>
    <property type="match status" value="1"/>
</dbReference>
<evidence type="ECO:0000259" key="3">
    <source>
        <dbReference type="SMART" id="SM00382"/>
    </source>
</evidence>
<dbReference type="InterPro" id="IPR027417">
    <property type="entry name" value="P-loop_NTPase"/>
</dbReference>
<sequence>MSDWRGALCPYLTPAVRAALEAAPAEKAARATELRLRAGRPPCLLAAEERLPLDAPPVSAEDIAAMADAMLGHSAHTRRAELREGFVTLPGGLRAGLCGRAVLREGRLDALQDIASLAVRLARAIPGAADGLMPQLRSAGRLRSALLLSPPGGGKTTLLRDAARQLSLGGAQVAVVDERSELAACLRGVPTLDVGPNTDVLDGCPKAEGMRLALRALSPAVIVTDELGHARDVLAVREAARCGVAVLASAHGDDFADAARRPMLRAVLAERAFERVIALRAPGRIAAVYDGGGKRLA</sequence>
<reference evidence="4" key="1">
    <citation type="submission" date="2020-10" db="EMBL/GenBank/DDBJ databases">
        <authorList>
            <person name="Gilroy R."/>
        </authorList>
    </citation>
    <scope>NUCLEOTIDE SEQUENCE</scope>
    <source>
        <strain evidence="4">ChiHile30-977</strain>
    </source>
</reference>
<dbReference type="InterPro" id="IPR045735">
    <property type="entry name" value="Spore_III_AA_AAA+_ATPase"/>
</dbReference>
<organism evidence="4 5">
    <name type="scientific">Candidatus Avichristensenella intestinipullorum</name>
    <dbReference type="NCBI Taxonomy" id="2840693"/>
    <lineage>
        <taxon>Bacteria</taxon>
        <taxon>Bacillati</taxon>
        <taxon>Bacillota</taxon>
        <taxon>Clostridia</taxon>
        <taxon>Candidatus Avichristensenella</taxon>
    </lineage>
</organism>
<feature type="domain" description="AAA+ ATPase" evidence="3">
    <location>
        <begin position="141"/>
        <end position="274"/>
    </location>
</feature>
<dbReference type="Proteomes" id="UP000886819">
    <property type="component" value="Unassembled WGS sequence"/>
</dbReference>
<dbReference type="AlphaFoldDB" id="A0A9D0YWB2"/>
<protein>
    <submittedName>
        <fullName evidence="4">Stage III sporulation protein AA</fullName>
    </submittedName>
</protein>
<reference evidence="4" key="2">
    <citation type="journal article" date="2021" name="PeerJ">
        <title>Extensive microbial diversity within the chicken gut microbiome revealed by metagenomics and culture.</title>
        <authorList>
            <person name="Gilroy R."/>
            <person name="Ravi A."/>
            <person name="Getino M."/>
            <person name="Pursley I."/>
            <person name="Horton D.L."/>
            <person name="Alikhan N.F."/>
            <person name="Baker D."/>
            <person name="Gharbi K."/>
            <person name="Hall N."/>
            <person name="Watson M."/>
            <person name="Adriaenssens E.M."/>
            <person name="Foster-Nyarko E."/>
            <person name="Jarju S."/>
            <person name="Secka A."/>
            <person name="Antonio M."/>
            <person name="Oren A."/>
            <person name="Chaudhuri R.R."/>
            <person name="La Ragione R."/>
            <person name="Hildebrand F."/>
            <person name="Pallen M.J."/>
        </authorList>
    </citation>
    <scope>NUCLEOTIDE SEQUENCE</scope>
    <source>
        <strain evidence="4">ChiHile30-977</strain>
    </source>
</reference>
<dbReference type="GO" id="GO:0005524">
    <property type="term" value="F:ATP binding"/>
    <property type="evidence" value="ECO:0007669"/>
    <property type="project" value="UniProtKB-KW"/>
</dbReference>
<name>A0A9D0YWB2_9FIRM</name>